<accession>A0A4E0QSV8</accession>
<dbReference type="EMBL" id="JSZA02000010">
    <property type="protein sequence ID" value="TGO03598.1"/>
    <property type="molecule type" value="Genomic_DNA"/>
</dbReference>
<gene>
    <name evidence="1" type="ORF">PN36_03845</name>
</gene>
<sequence>MAVGDVAPPLRDRVLGRVVAVDVFKPNVLEPVVLHARELRPIVRLVDQETGNELFMPDTEVPASYFLPPRAIIKVDEGSLVEVGDVIARLPQESSKTRDITGGLPRVADLFEARIPKEPAILAGKEPATFEPKLP</sequence>
<dbReference type="SUPFAM" id="SSF64484">
    <property type="entry name" value="beta and beta-prime subunits of DNA dependent RNA-polymerase"/>
    <property type="match status" value="1"/>
</dbReference>
<dbReference type="Gene3D" id="1.10.1790.20">
    <property type="match status" value="1"/>
</dbReference>
<evidence type="ECO:0000313" key="2">
    <source>
        <dbReference type="Proteomes" id="UP000030428"/>
    </source>
</evidence>
<evidence type="ECO:0000313" key="1">
    <source>
        <dbReference type="EMBL" id="TGO03598.1"/>
    </source>
</evidence>
<reference evidence="1 2" key="1">
    <citation type="journal article" date="2016" name="Front. Microbiol.">
        <title>Single-Cell (Meta-)Genomics of a Dimorphic Candidatus Thiomargarita nelsonii Reveals Genomic Plasticity.</title>
        <authorList>
            <person name="Flood B.E."/>
            <person name="Fliss P."/>
            <person name="Jones D.S."/>
            <person name="Dick G.J."/>
            <person name="Jain S."/>
            <person name="Kaster A.K."/>
            <person name="Winkel M."/>
            <person name="Mussmann M."/>
            <person name="Bailey J."/>
        </authorList>
    </citation>
    <scope>NUCLEOTIDE SEQUENCE [LARGE SCALE GENOMIC DNA]</scope>
    <source>
        <strain evidence="1">Hydrate Ridge</strain>
    </source>
</reference>
<dbReference type="Gene3D" id="2.40.50.100">
    <property type="match status" value="1"/>
</dbReference>
<protein>
    <recommendedName>
        <fullName evidence="3">DNA-directed RNA polymerase</fullName>
    </recommendedName>
</protein>
<name>A0A4E0QSV8_9GAMM</name>
<organism evidence="1 2">
    <name type="scientific">Candidatus Thiomargarita nelsonii</name>
    <dbReference type="NCBI Taxonomy" id="1003181"/>
    <lineage>
        <taxon>Bacteria</taxon>
        <taxon>Pseudomonadati</taxon>
        <taxon>Pseudomonadota</taxon>
        <taxon>Gammaproteobacteria</taxon>
        <taxon>Thiotrichales</taxon>
        <taxon>Thiotrichaceae</taxon>
        <taxon>Thiomargarita</taxon>
    </lineage>
</organism>
<dbReference type="Proteomes" id="UP000030428">
    <property type="component" value="Unassembled WGS sequence"/>
</dbReference>
<comment type="caution">
    <text evidence="1">The sequence shown here is derived from an EMBL/GenBank/DDBJ whole genome shotgun (WGS) entry which is preliminary data.</text>
</comment>
<keyword evidence="2" id="KW-1185">Reference proteome</keyword>
<proteinExistence type="predicted"/>
<evidence type="ECO:0008006" key="3">
    <source>
        <dbReference type="Google" id="ProtNLM"/>
    </source>
</evidence>
<dbReference type="AlphaFoldDB" id="A0A4E0QSV8"/>